<accession>A0AA38RWB3</accession>
<keyword evidence="3" id="KW-1185">Reference proteome</keyword>
<name>A0AA38RWB3_9PEZI</name>
<feature type="chain" id="PRO_5041379153" evidence="1">
    <location>
        <begin position="18"/>
        <end position="270"/>
    </location>
</feature>
<evidence type="ECO:0000313" key="3">
    <source>
        <dbReference type="Proteomes" id="UP001174691"/>
    </source>
</evidence>
<feature type="signal peptide" evidence="1">
    <location>
        <begin position="1"/>
        <end position="17"/>
    </location>
</feature>
<organism evidence="2 3">
    <name type="scientific">Coniochaeta hoffmannii</name>
    <dbReference type="NCBI Taxonomy" id="91930"/>
    <lineage>
        <taxon>Eukaryota</taxon>
        <taxon>Fungi</taxon>
        <taxon>Dikarya</taxon>
        <taxon>Ascomycota</taxon>
        <taxon>Pezizomycotina</taxon>
        <taxon>Sordariomycetes</taxon>
        <taxon>Sordariomycetidae</taxon>
        <taxon>Coniochaetales</taxon>
        <taxon>Coniochaetaceae</taxon>
        <taxon>Coniochaeta</taxon>
    </lineage>
</organism>
<dbReference type="AlphaFoldDB" id="A0AA38RWB3"/>
<evidence type="ECO:0000313" key="2">
    <source>
        <dbReference type="EMBL" id="KAJ9161219.1"/>
    </source>
</evidence>
<gene>
    <name evidence="2" type="ORF">NKR19_g2476</name>
</gene>
<protein>
    <submittedName>
        <fullName evidence="2">Uncharacterized protein</fullName>
    </submittedName>
</protein>
<comment type="caution">
    <text evidence="2">The sequence shown here is derived from an EMBL/GenBank/DDBJ whole genome shotgun (WGS) entry which is preliminary data.</text>
</comment>
<dbReference type="EMBL" id="JANBVN010000025">
    <property type="protein sequence ID" value="KAJ9161219.1"/>
    <property type="molecule type" value="Genomic_DNA"/>
</dbReference>
<proteinExistence type="predicted"/>
<evidence type="ECO:0000256" key="1">
    <source>
        <dbReference type="SAM" id="SignalP"/>
    </source>
</evidence>
<dbReference type="Proteomes" id="UP001174691">
    <property type="component" value="Unassembled WGS sequence"/>
</dbReference>
<keyword evidence="1" id="KW-0732">Signal</keyword>
<sequence length="270" mass="29778">MRCHWLPVLLFAASGLADTVGYWTLHNFQIFCDSEGVTCAYHFSISQDEGSTPGNQCLFTVDGKDGKPANQTDFQALDCLGNQQYRVNGGWSQEGFVTIVVTNVNEDLYAFFAYSADKLGEGKTVKEQTRLAYKLGTFDISNNVVVPVKRSGVEWQVLNLKQDFDEITGNTELTFAIQDTPGSMAPCTIITEGGDGSEAGVGSFYNEKCIESDWFVSWDNSAISDTATMTLIEPTAMMKAWFQWDNVSSTHSLGNSVRSIASPCEDEIRR</sequence>
<reference evidence="2" key="1">
    <citation type="submission" date="2022-07" db="EMBL/GenBank/DDBJ databases">
        <title>Fungi with potential for degradation of polypropylene.</title>
        <authorList>
            <person name="Gostincar C."/>
        </authorList>
    </citation>
    <scope>NUCLEOTIDE SEQUENCE</scope>
    <source>
        <strain evidence="2">EXF-13287</strain>
    </source>
</reference>